<dbReference type="PANTHER" id="PTHR46847:SF1">
    <property type="entry name" value="D-ALLOSE-BINDING PERIPLASMIC PROTEIN-RELATED"/>
    <property type="match status" value="1"/>
</dbReference>
<gene>
    <name evidence="5" type="ORF">B9G79_08760</name>
</gene>
<accession>A0A1Z3N887</accession>
<dbReference type="EMBL" id="CP020946">
    <property type="protein sequence ID" value="ASD63659.1"/>
    <property type="molecule type" value="Genomic_DNA"/>
</dbReference>
<dbReference type="PANTHER" id="PTHR46847">
    <property type="entry name" value="D-ALLOSE-BINDING PERIPLASMIC PROTEIN-RELATED"/>
    <property type="match status" value="1"/>
</dbReference>
<dbReference type="CDD" id="cd01536">
    <property type="entry name" value="PBP1_ABC_sugar_binding-like"/>
    <property type="match status" value="1"/>
</dbReference>
<dbReference type="GO" id="GO:0030246">
    <property type="term" value="F:carbohydrate binding"/>
    <property type="evidence" value="ECO:0007669"/>
    <property type="project" value="UniProtKB-ARBA"/>
</dbReference>
<comment type="subcellular location">
    <subcellularLocation>
        <location evidence="1">Cell envelope</location>
    </subcellularLocation>
</comment>
<keyword evidence="3" id="KW-0732">Signal</keyword>
<evidence type="ECO:0000313" key="6">
    <source>
        <dbReference type="Proteomes" id="UP000197003"/>
    </source>
</evidence>
<dbReference type="SUPFAM" id="SSF53822">
    <property type="entry name" value="Periplasmic binding protein-like I"/>
    <property type="match status" value="1"/>
</dbReference>
<dbReference type="GO" id="GO:0030313">
    <property type="term" value="C:cell envelope"/>
    <property type="evidence" value="ECO:0007669"/>
    <property type="project" value="UniProtKB-SubCell"/>
</dbReference>
<name>A0A1Z3N887_BDEBC</name>
<evidence type="ECO:0000256" key="3">
    <source>
        <dbReference type="ARBA" id="ARBA00022729"/>
    </source>
</evidence>
<dbReference type="Proteomes" id="UP000197003">
    <property type="component" value="Chromosome"/>
</dbReference>
<evidence type="ECO:0000259" key="4">
    <source>
        <dbReference type="Pfam" id="PF13407"/>
    </source>
</evidence>
<dbReference type="InterPro" id="IPR028082">
    <property type="entry name" value="Peripla_BP_I"/>
</dbReference>
<proteinExistence type="inferred from homology"/>
<dbReference type="Gene3D" id="3.40.50.2300">
    <property type="match status" value="2"/>
</dbReference>
<sequence length="600" mass="66542">MFGAHNGISYTRCVGTNKFCFFIIAFIFSFSSHASTTWNVPALYWSMKIEGQVAMRKGFEEEIEKFNKASADKIKVIPYVAGEGRKGILNQTAQLDDALKKAPNVIVIQPTDNSALARGLQEANTKGIPVIAYDQYIVNGNLASFLTSDNYQGGRDNGDYIEKTFEKGSTIRIVVFEYPQVSSTMDRVDGFFDSLREHNRNFKVLKRYQAVDPASGEAAAKQFLKDFPEKGSVDLILTVNDGGGITIVKTLWEKKRTEIRHATFDGDPESVENIKNKRLTIIDSAQFCAELGRETARNLIAYLRKEKVPTKKLVPTFPVTEQSVKDYPGWMGRPSSKYVTVTPEKAPVRVKTAAIPASSSNRVIVKIGVAPLCPYLCEKGPGVWGGYIYDILKDIAQKQGFILQMESIANTRLVSNLLTRKVNYIIVPSYMVRYLPNIRVVGPDLGMSYLGALVPLNYKDSLIDSESIATKKIVYADVGSEGSAEVFSASGGSRVIKLTGSDVADRMIKMINDRRVDLALGDYNLLSYSVGRKAGVNLKLVPTSLTGFSSLVLVSVPKEPEFGSIPQLLHNWFLQARQNGELEGILNKYNLKDWHLMSQD</sequence>
<feature type="domain" description="Periplasmic binding protein" evidence="4">
    <location>
        <begin position="56"/>
        <end position="307"/>
    </location>
</feature>
<dbReference type="SUPFAM" id="SSF53850">
    <property type="entry name" value="Periplasmic binding protein-like II"/>
    <property type="match status" value="1"/>
</dbReference>
<evidence type="ECO:0000256" key="2">
    <source>
        <dbReference type="ARBA" id="ARBA00007639"/>
    </source>
</evidence>
<dbReference type="InterPro" id="IPR025997">
    <property type="entry name" value="SBP_2_dom"/>
</dbReference>
<reference evidence="5 6" key="1">
    <citation type="submission" date="2017-04" db="EMBL/GenBank/DDBJ databases">
        <title>Whole genome sequence of Bdellovibrio bacteriovorus strain SSB218315.</title>
        <authorList>
            <person name="Oyedara O."/>
            <person name="Rodriguez-Perez M.A."/>
        </authorList>
    </citation>
    <scope>NUCLEOTIDE SEQUENCE [LARGE SCALE GENOMIC DNA]</scope>
    <source>
        <strain evidence="5 6">SSB218315</strain>
    </source>
</reference>
<organism evidence="5 6">
    <name type="scientific">Bdellovibrio bacteriovorus</name>
    <dbReference type="NCBI Taxonomy" id="959"/>
    <lineage>
        <taxon>Bacteria</taxon>
        <taxon>Pseudomonadati</taxon>
        <taxon>Bdellovibrionota</taxon>
        <taxon>Bdellovibrionia</taxon>
        <taxon>Bdellovibrionales</taxon>
        <taxon>Pseudobdellovibrionaceae</taxon>
        <taxon>Bdellovibrio</taxon>
    </lineage>
</organism>
<dbReference type="Pfam" id="PF13407">
    <property type="entry name" value="Peripla_BP_4"/>
    <property type="match status" value="1"/>
</dbReference>
<dbReference type="OrthoDB" id="5287748at2"/>
<protein>
    <submittedName>
        <fullName evidence="5">Sugar ABC transporter substrate-binding protein</fullName>
    </submittedName>
</protein>
<evidence type="ECO:0000256" key="1">
    <source>
        <dbReference type="ARBA" id="ARBA00004196"/>
    </source>
</evidence>
<dbReference type="Gene3D" id="3.40.190.10">
    <property type="entry name" value="Periplasmic binding protein-like II"/>
    <property type="match status" value="2"/>
</dbReference>
<evidence type="ECO:0000313" key="5">
    <source>
        <dbReference type="EMBL" id="ASD63659.1"/>
    </source>
</evidence>
<dbReference type="AlphaFoldDB" id="A0A1Z3N887"/>
<comment type="similarity">
    <text evidence="2">Belongs to the bacterial solute-binding protein 2 family.</text>
</comment>